<protein>
    <submittedName>
        <fullName evidence="5">Uncharacterized phosphatase</fullName>
    </submittedName>
</protein>
<dbReference type="InterPro" id="IPR001345">
    <property type="entry name" value="PG/BPGM_mutase_AS"/>
</dbReference>
<dbReference type="PANTHER" id="PTHR46517">
    <property type="entry name" value="FRUCTOSE-2,6-BISPHOSPHATASE TIGAR"/>
    <property type="match status" value="1"/>
</dbReference>
<name>A0A1G8CBC7_9BACI</name>
<evidence type="ECO:0000256" key="1">
    <source>
        <dbReference type="ARBA" id="ARBA00022801"/>
    </source>
</evidence>
<sequence>MDIYLIRHGESEGNLAKKLQGCQDFELSSAGKQQAARLGEHFSTTALDYIYSSDLTRAYETAKAIEKHQSLQVMTASTLREIYLGPLQGKTREQIYKEYPEVKNKSLLQSGIEGTETDEQITDRCRSIYDMLKKVKQGEKAALVSHGGLLSIFLMYLLAGDAWHTLHRPFRIDNTGVTKLSWENEKLSIHYINQYHHLTGH</sequence>
<feature type="binding site" evidence="3">
    <location>
        <begin position="7"/>
        <end position="14"/>
    </location>
    <ligand>
        <name>substrate</name>
    </ligand>
</feature>
<dbReference type="GO" id="GO:0045820">
    <property type="term" value="P:negative regulation of glycolytic process"/>
    <property type="evidence" value="ECO:0007669"/>
    <property type="project" value="TreeGrafter"/>
</dbReference>
<feature type="active site" description="Proton donor/acceptor" evidence="2">
    <location>
        <position position="81"/>
    </location>
</feature>
<dbReference type="Gene3D" id="3.40.50.1240">
    <property type="entry name" value="Phosphoglycerate mutase-like"/>
    <property type="match status" value="1"/>
</dbReference>
<reference evidence="5 6" key="1">
    <citation type="submission" date="2016-10" db="EMBL/GenBank/DDBJ databases">
        <authorList>
            <person name="de Groot N.N."/>
        </authorList>
    </citation>
    <scope>NUCLEOTIDE SEQUENCE [LARGE SCALE GENOMIC DNA]</scope>
    <source>
        <strain evidence="5 6">DSM 21632</strain>
    </source>
</reference>
<keyword evidence="4" id="KW-1133">Transmembrane helix</keyword>
<keyword evidence="4" id="KW-0472">Membrane</keyword>
<dbReference type="InterPro" id="IPR013078">
    <property type="entry name" value="His_Pase_superF_clade-1"/>
</dbReference>
<dbReference type="EMBL" id="FNDK01000005">
    <property type="protein sequence ID" value="SDH42708.1"/>
    <property type="molecule type" value="Genomic_DNA"/>
</dbReference>
<evidence type="ECO:0000256" key="2">
    <source>
        <dbReference type="PIRSR" id="PIRSR613078-1"/>
    </source>
</evidence>
<dbReference type="PANTHER" id="PTHR46517:SF1">
    <property type="entry name" value="FRUCTOSE-2,6-BISPHOSPHATASE TIGAR"/>
    <property type="match status" value="1"/>
</dbReference>
<keyword evidence="6" id="KW-1185">Reference proteome</keyword>
<evidence type="ECO:0000313" key="6">
    <source>
        <dbReference type="Proteomes" id="UP000199163"/>
    </source>
</evidence>
<dbReference type="GO" id="GO:0005829">
    <property type="term" value="C:cytosol"/>
    <property type="evidence" value="ECO:0007669"/>
    <property type="project" value="TreeGrafter"/>
</dbReference>
<feature type="binding site" evidence="3">
    <location>
        <position position="57"/>
    </location>
    <ligand>
        <name>substrate</name>
    </ligand>
</feature>
<dbReference type="RefSeq" id="WP_091272239.1">
    <property type="nucleotide sequence ID" value="NZ_FNDK01000005.1"/>
</dbReference>
<dbReference type="AlphaFoldDB" id="A0A1G8CBC7"/>
<dbReference type="SMART" id="SM00855">
    <property type="entry name" value="PGAM"/>
    <property type="match status" value="1"/>
</dbReference>
<feature type="transmembrane region" description="Helical" evidence="4">
    <location>
        <begin position="141"/>
        <end position="159"/>
    </location>
</feature>
<evidence type="ECO:0000313" key="5">
    <source>
        <dbReference type="EMBL" id="SDH42708.1"/>
    </source>
</evidence>
<keyword evidence="4" id="KW-0812">Transmembrane</keyword>
<gene>
    <name evidence="5" type="ORF">SAMN05192534_105125</name>
</gene>
<feature type="active site" description="Tele-phosphohistidine intermediate" evidence="2">
    <location>
        <position position="8"/>
    </location>
</feature>
<organism evidence="5 6">
    <name type="scientific">Alteribacillus persepolensis</name>
    <dbReference type="NCBI Taxonomy" id="568899"/>
    <lineage>
        <taxon>Bacteria</taxon>
        <taxon>Bacillati</taxon>
        <taxon>Bacillota</taxon>
        <taxon>Bacilli</taxon>
        <taxon>Bacillales</taxon>
        <taxon>Bacillaceae</taxon>
        <taxon>Alteribacillus</taxon>
    </lineage>
</organism>
<proteinExistence type="predicted"/>
<dbReference type="Proteomes" id="UP000199163">
    <property type="component" value="Unassembled WGS sequence"/>
</dbReference>
<evidence type="ECO:0000256" key="4">
    <source>
        <dbReference type="SAM" id="Phobius"/>
    </source>
</evidence>
<dbReference type="PROSITE" id="PS00175">
    <property type="entry name" value="PG_MUTASE"/>
    <property type="match status" value="1"/>
</dbReference>
<dbReference type="GO" id="GO:0004331">
    <property type="term" value="F:fructose-2,6-bisphosphate 2-phosphatase activity"/>
    <property type="evidence" value="ECO:0007669"/>
    <property type="project" value="TreeGrafter"/>
</dbReference>
<keyword evidence="1" id="KW-0378">Hydrolase</keyword>
<dbReference type="InterPro" id="IPR029033">
    <property type="entry name" value="His_PPase_superfam"/>
</dbReference>
<dbReference type="SUPFAM" id="SSF53254">
    <property type="entry name" value="Phosphoglycerate mutase-like"/>
    <property type="match status" value="1"/>
</dbReference>
<dbReference type="Pfam" id="PF00300">
    <property type="entry name" value="His_Phos_1"/>
    <property type="match status" value="1"/>
</dbReference>
<dbReference type="CDD" id="cd07067">
    <property type="entry name" value="HP_PGM_like"/>
    <property type="match status" value="1"/>
</dbReference>
<dbReference type="STRING" id="568899.SAMN05192534_105125"/>
<dbReference type="GO" id="GO:0043456">
    <property type="term" value="P:regulation of pentose-phosphate shunt"/>
    <property type="evidence" value="ECO:0007669"/>
    <property type="project" value="TreeGrafter"/>
</dbReference>
<evidence type="ECO:0000256" key="3">
    <source>
        <dbReference type="PIRSR" id="PIRSR613078-2"/>
    </source>
</evidence>
<dbReference type="InterPro" id="IPR051695">
    <property type="entry name" value="Phosphoglycerate_Mutase"/>
</dbReference>
<accession>A0A1G8CBC7</accession>
<dbReference type="OrthoDB" id="9782128at2"/>